<evidence type="ECO:0000256" key="4">
    <source>
        <dbReference type="ARBA" id="ARBA00022432"/>
    </source>
</evidence>
<dbReference type="EMBL" id="UOEC01000132">
    <property type="protein sequence ID" value="VAV96134.1"/>
    <property type="molecule type" value="Genomic_DNA"/>
</dbReference>
<gene>
    <name evidence="9" type="ORF">MNBD_ALPHA08-684</name>
</gene>
<evidence type="ECO:0000313" key="9">
    <source>
        <dbReference type="EMBL" id="VAV96134.1"/>
    </source>
</evidence>
<evidence type="ECO:0000256" key="1">
    <source>
        <dbReference type="ARBA" id="ARBA00004926"/>
    </source>
</evidence>
<dbReference type="GO" id="GO:0004347">
    <property type="term" value="F:glucose-6-phosphate isomerase activity"/>
    <property type="evidence" value="ECO:0007669"/>
    <property type="project" value="UniProtKB-EC"/>
</dbReference>
<dbReference type="GO" id="GO:0097367">
    <property type="term" value="F:carbohydrate derivative binding"/>
    <property type="evidence" value="ECO:0007669"/>
    <property type="project" value="InterPro"/>
</dbReference>
<dbReference type="CDD" id="cd05016">
    <property type="entry name" value="SIS_PGI_2"/>
    <property type="match status" value="1"/>
</dbReference>
<feature type="domain" description="SIS" evidence="8">
    <location>
        <begin position="66"/>
        <end position="248"/>
    </location>
</feature>
<evidence type="ECO:0000256" key="5">
    <source>
        <dbReference type="ARBA" id="ARBA00023152"/>
    </source>
</evidence>
<dbReference type="PROSITE" id="PS00174">
    <property type="entry name" value="P_GLUCOSE_ISOMERASE_2"/>
    <property type="match status" value="1"/>
</dbReference>
<proteinExistence type="inferred from homology"/>
<dbReference type="CDD" id="cd05015">
    <property type="entry name" value="SIS_PGI_1"/>
    <property type="match status" value="1"/>
</dbReference>
<dbReference type="AlphaFoldDB" id="A0A3B0RR60"/>
<dbReference type="GO" id="GO:0006094">
    <property type="term" value="P:gluconeogenesis"/>
    <property type="evidence" value="ECO:0007669"/>
    <property type="project" value="UniProtKB-KW"/>
</dbReference>
<comment type="catalytic activity">
    <reaction evidence="7">
        <text>alpha-D-glucose 6-phosphate = beta-D-fructose 6-phosphate</text>
        <dbReference type="Rhea" id="RHEA:11816"/>
        <dbReference type="ChEBI" id="CHEBI:57634"/>
        <dbReference type="ChEBI" id="CHEBI:58225"/>
        <dbReference type="EC" id="5.3.1.9"/>
    </reaction>
</comment>
<dbReference type="InterPro" id="IPR035482">
    <property type="entry name" value="SIS_PGI_2"/>
</dbReference>
<dbReference type="InterPro" id="IPR001347">
    <property type="entry name" value="SIS_dom"/>
</dbReference>
<evidence type="ECO:0000256" key="7">
    <source>
        <dbReference type="ARBA" id="ARBA00029321"/>
    </source>
</evidence>
<organism evidence="9">
    <name type="scientific">hydrothermal vent metagenome</name>
    <dbReference type="NCBI Taxonomy" id="652676"/>
    <lineage>
        <taxon>unclassified sequences</taxon>
        <taxon>metagenomes</taxon>
        <taxon>ecological metagenomes</taxon>
    </lineage>
</organism>
<keyword evidence="5" id="KW-0324">Glycolysis</keyword>
<evidence type="ECO:0000259" key="8">
    <source>
        <dbReference type="PROSITE" id="PS51464"/>
    </source>
</evidence>
<dbReference type="GO" id="GO:0051156">
    <property type="term" value="P:glucose 6-phosphate metabolic process"/>
    <property type="evidence" value="ECO:0007669"/>
    <property type="project" value="TreeGrafter"/>
</dbReference>
<name>A0A3B0RR60_9ZZZZ</name>
<dbReference type="InterPro" id="IPR001672">
    <property type="entry name" value="G6P_Isomerase"/>
</dbReference>
<evidence type="ECO:0000256" key="2">
    <source>
        <dbReference type="ARBA" id="ARBA00006604"/>
    </source>
</evidence>
<reference evidence="9" key="1">
    <citation type="submission" date="2018-06" db="EMBL/GenBank/DDBJ databases">
        <authorList>
            <person name="Zhirakovskaya E."/>
        </authorList>
    </citation>
    <scope>NUCLEOTIDE SEQUENCE</scope>
</reference>
<evidence type="ECO:0000256" key="6">
    <source>
        <dbReference type="ARBA" id="ARBA00023235"/>
    </source>
</evidence>
<dbReference type="PRINTS" id="PR00662">
    <property type="entry name" value="G6PISOMERASE"/>
</dbReference>
<keyword evidence="4" id="KW-0312">Gluconeogenesis</keyword>
<dbReference type="Gene3D" id="3.40.50.10490">
    <property type="entry name" value="Glucose-6-phosphate isomerase like protein, domain 1"/>
    <property type="match status" value="2"/>
</dbReference>
<accession>A0A3B0RR60</accession>
<dbReference type="UniPathway" id="UPA00109">
    <property type="reaction ID" value="UER00181"/>
</dbReference>
<dbReference type="SUPFAM" id="SSF53697">
    <property type="entry name" value="SIS domain"/>
    <property type="match status" value="1"/>
</dbReference>
<dbReference type="PANTHER" id="PTHR11469">
    <property type="entry name" value="GLUCOSE-6-PHOSPHATE ISOMERASE"/>
    <property type="match status" value="1"/>
</dbReference>
<dbReference type="InterPro" id="IPR018189">
    <property type="entry name" value="Phosphoglucose_isomerase_CS"/>
</dbReference>
<dbReference type="InterPro" id="IPR035476">
    <property type="entry name" value="SIS_PGI_1"/>
</dbReference>
<dbReference type="GO" id="GO:0006096">
    <property type="term" value="P:glycolytic process"/>
    <property type="evidence" value="ECO:0007669"/>
    <property type="project" value="UniProtKB-UniPathway"/>
</dbReference>
<comment type="similarity">
    <text evidence="2">Belongs to the GPI family.</text>
</comment>
<dbReference type="PROSITE" id="PS51463">
    <property type="entry name" value="P_GLUCOSE_ISOMERASE_3"/>
    <property type="match status" value="1"/>
</dbReference>
<comment type="pathway">
    <text evidence="1">Carbohydrate degradation; glycolysis; D-glyceraldehyde 3-phosphate and glycerone phosphate from D-glucose: step 2/4.</text>
</comment>
<dbReference type="EC" id="5.3.1.9" evidence="3"/>
<dbReference type="GO" id="GO:0048029">
    <property type="term" value="F:monosaccharide binding"/>
    <property type="evidence" value="ECO:0007669"/>
    <property type="project" value="TreeGrafter"/>
</dbReference>
<sequence length="442" mass="48225">MRIKQDISRCLSDRIGEAGLTQAELEAAVERAGQAVTKVRQMYTNGQMPLLDIPDKTDDLDDFEHAAETLTKGATDIVLLGTGGSSLGAQALAQLAGFKVSGIIPFRRLNNRTIRMHFLDNLDAGMLEQALIDQDMKTTSFLVVSKSGGTAETVMQMIIMLEGLKERGLDWNAKAHMVVITETGDLDANAILQMARRHDLEVLEHSPTIGGRYSVLTNVGLLPAQVMGLDVKAVRRGAKAAVMPLLGGNEAADIPAALGAAVNVALMEEKGITTTVMMPYCDRLRFFANWFQQLWAESIGKEGRGSTPLGTAGPVDQHSLMQLFLDGPADKLLNIIQLPTAGEGPKIPDFYRSDPLIGYLAGRTVGDLTDCQQRATAETFANNNRPVRVFKIDGIEEEQIGELMMHFMLETIITGYMMGIDPFDQPAVEQSKVLTREYLKSM</sequence>
<protein>
    <recommendedName>
        <fullName evidence="3">glucose-6-phosphate isomerase</fullName>
        <ecNumber evidence="3">5.3.1.9</ecNumber>
    </recommendedName>
</protein>
<evidence type="ECO:0000256" key="3">
    <source>
        <dbReference type="ARBA" id="ARBA00011952"/>
    </source>
</evidence>
<keyword evidence="6 9" id="KW-0413">Isomerase</keyword>
<dbReference type="PANTHER" id="PTHR11469:SF1">
    <property type="entry name" value="GLUCOSE-6-PHOSPHATE ISOMERASE"/>
    <property type="match status" value="1"/>
</dbReference>
<dbReference type="InterPro" id="IPR046348">
    <property type="entry name" value="SIS_dom_sf"/>
</dbReference>
<dbReference type="PROSITE" id="PS51464">
    <property type="entry name" value="SIS"/>
    <property type="match status" value="1"/>
</dbReference>
<dbReference type="GO" id="GO:0005829">
    <property type="term" value="C:cytosol"/>
    <property type="evidence" value="ECO:0007669"/>
    <property type="project" value="TreeGrafter"/>
</dbReference>
<dbReference type="Pfam" id="PF00342">
    <property type="entry name" value="PGI"/>
    <property type="match status" value="1"/>
</dbReference>